<dbReference type="AlphaFoldDB" id="A0A5C6TTG7"/>
<gene>
    <name evidence="2" type="ORF">FRZ32_08550</name>
</gene>
<reference evidence="2 3" key="1">
    <citation type="journal article" date="2015" name="J. Microbiol.">
        <title>Sphingosinicella ginsenosidimutans sp. nov., with ginsenoside converting activity.</title>
        <authorList>
            <person name="Kim J.K."/>
            <person name="Kang M.S."/>
            <person name="Park S.C."/>
            <person name="Kim K.M."/>
            <person name="Choi K."/>
            <person name="Yoon M.H."/>
            <person name="Im W.T."/>
        </authorList>
    </citation>
    <scope>NUCLEOTIDE SEQUENCE [LARGE SCALE GENOMIC DNA]</scope>
    <source>
        <strain evidence="2 3">BS-11</strain>
    </source>
</reference>
<evidence type="ECO:0000256" key="1">
    <source>
        <dbReference type="SAM" id="Phobius"/>
    </source>
</evidence>
<evidence type="ECO:0000313" key="3">
    <source>
        <dbReference type="Proteomes" id="UP000321249"/>
    </source>
</evidence>
<keyword evidence="1" id="KW-1133">Transmembrane helix</keyword>
<dbReference type="EMBL" id="VOQQ01000001">
    <property type="protein sequence ID" value="TXC63703.1"/>
    <property type="molecule type" value="Genomic_DNA"/>
</dbReference>
<name>A0A5C6TTG7_9SPHN</name>
<accession>A0A5C6TTG7</accession>
<keyword evidence="1" id="KW-0812">Transmembrane</keyword>
<evidence type="ECO:0000313" key="2">
    <source>
        <dbReference type="EMBL" id="TXC63703.1"/>
    </source>
</evidence>
<protein>
    <recommendedName>
        <fullName evidence="4">DUF2842 domain-containing protein</fullName>
    </recommendedName>
</protein>
<feature type="transmembrane region" description="Helical" evidence="1">
    <location>
        <begin position="39"/>
        <end position="59"/>
    </location>
</feature>
<sequence length="64" mass="7106">MRAARPLILAVLAAYVVTYLAAAFILLDLDVTRWTQDTRTAVVVIGAFIAAFVFLPIVVRREWG</sequence>
<keyword evidence="1" id="KW-0472">Membrane</keyword>
<evidence type="ECO:0008006" key="4">
    <source>
        <dbReference type="Google" id="ProtNLM"/>
    </source>
</evidence>
<feature type="transmembrane region" description="Helical" evidence="1">
    <location>
        <begin position="7"/>
        <end position="27"/>
    </location>
</feature>
<keyword evidence="3" id="KW-1185">Reference proteome</keyword>
<organism evidence="2 3">
    <name type="scientific">Allosphingosinicella ginsenosidimutans</name>
    <dbReference type="NCBI Taxonomy" id="1176539"/>
    <lineage>
        <taxon>Bacteria</taxon>
        <taxon>Pseudomonadati</taxon>
        <taxon>Pseudomonadota</taxon>
        <taxon>Alphaproteobacteria</taxon>
        <taxon>Sphingomonadales</taxon>
        <taxon>Sphingomonadaceae</taxon>
        <taxon>Allosphingosinicella</taxon>
    </lineage>
</organism>
<proteinExistence type="predicted"/>
<dbReference type="RefSeq" id="WP_147043109.1">
    <property type="nucleotide sequence ID" value="NZ_BAABIR010000004.1"/>
</dbReference>
<comment type="caution">
    <text evidence="2">The sequence shown here is derived from an EMBL/GenBank/DDBJ whole genome shotgun (WGS) entry which is preliminary data.</text>
</comment>
<dbReference type="Proteomes" id="UP000321249">
    <property type="component" value="Unassembled WGS sequence"/>
</dbReference>